<dbReference type="AlphaFoldDB" id="A0AAV0WB19"/>
<accession>A0AAV0WB19</accession>
<feature type="compositionally biased region" description="Polar residues" evidence="1">
    <location>
        <begin position="245"/>
        <end position="254"/>
    </location>
</feature>
<evidence type="ECO:0000313" key="2">
    <source>
        <dbReference type="EMBL" id="CAI6352796.1"/>
    </source>
</evidence>
<name>A0AAV0WB19_9HEMI</name>
<feature type="compositionally biased region" description="Basic residues" evidence="1">
    <location>
        <begin position="235"/>
        <end position="244"/>
    </location>
</feature>
<reference evidence="2 3" key="1">
    <citation type="submission" date="2023-01" db="EMBL/GenBank/DDBJ databases">
        <authorList>
            <person name="Whitehead M."/>
        </authorList>
    </citation>
    <scope>NUCLEOTIDE SEQUENCE [LARGE SCALE GENOMIC DNA]</scope>
</reference>
<dbReference type="EMBL" id="CARXXK010000002">
    <property type="protein sequence ID" value="CAI6352796.1"/>
    <property type="molecule type" value="Genomic_DNA"/>
</dbReference>
<dbReference type="Proteomes" id="UP001160148">
    <property type="component" value="Unassembled WGS sequence"/>
</dbReference>
<comment type="caution">
    <text evidence="2">The sequence shown here is derived from an EMBL/GenBank/DDBJ whole genome shotgun (WGS) entry which is preliminary data.</text>
</comment>
<evidence type="ECO:0000256" key="1">
    <source>
        <dbReference type="SAM" id="MobiDB-lite"/>
    </source>
</evidence>
<sequence length="254" mass="28917">MPGGLVHKTTERKYPILRPRSIPSIFPNLPKYLTSSNQKRSAPKPRVSSISTKIKKTIPINIHNDVITQEPELQSMELADIIKKTMTSLSPEIISVHNYASPQGEFTVEDLHSIANKIVLPGNMWGMHQNPGKCTVFTHINDNFENDKIVHFSTTCLPNVILIKKCMYFPKVKSFEGLQNLLNDIHNLVICVGRNDDGKRSPEYLGSLPSNNKNTKIKRCPKKCKIGIQKTKRQNIQLRKKSKSYRQQCKNKTE</sequence>
<keyword evidence="3" id="KW-1185">Reference proteome</keyword>
<evidence type="ECO:0000313" key="3">
    <source>
        <dbReference type="Proteomes" id="UP001160148"/>
    </source>
</evidence>
<feature type="region of interest" description="Disordered" evidence="1">
    <location>
        <begin position="235"/>
        <end position="254"/>
    </location>
</feature>
<gene>
    <name evidence="2" type="ORF">MEUPH1_LOCUS8995</name>
</gene>
<protein>
    <submittedName>
        <fullName evidence="2">Uncharacterized protein</fullName>
    </submittedName>
</protein>
<organism evidence="2 3">
    <name type="scientific">Macrosiphum euphorbiae</name>
    <name type="common">potato aphid</name>
    <dbReference type="NCBI Taxonomy" id="13131"/>
    <lineage>
        <taxon>Eukaryota</taxon>
        <taxon>Metazoa</taxon>
        <taxon>Ecdysozoa</taxon>
        <taxon>Arthropoda</taxon>
        <taxon>Hexapoda</taxon>
        <taxon>Insecta</taxon>
        <taxon>Pterygota</taxon>
        <taxon>Neoptera</taxon>
        <taxon>Paraneoptera</taxon>
        <taxon>Hemiptera</taxon>
        <taxon>Sternorrhyncha</taxon>
        <taxon>Aphidomorpha</taxon>
        <taxon>Aphidoidea</taxon>
        <taxon>Aphididae</taxon>
        <taxon>Macrosiphini</taxon>
        <taxon>Macrosiphum</taxon>
    </lineage>
</organism>
<proteinExistence type="predicted"/>